<keyword evidence="1" id="KW-0732">Signal</keyword>
<feature type="domain" description="Calcium-activated chloride channel N-terminal" evidence="2">
    <location>
        <begin position="95"/>
        <end position="211"/>
    </location>
</feature>
<evidence type="ECO:0000259" key="2">
    <source>
        <dbReference type="Pfam" id="PF08434"/>
    </source>
</evidence>
<dbReference type="Pfam" id="PF08434">
    <property type="entry name" value="CLCA"/>
    <property type="match status" value="1"/>
</dbReference>
<accession>A0A8X6YYA5</accession>
<comment type="caution">
    <text evidence="3">The sequence shown here is derived from an EMBL/GenBank/DDBJ whole genome shotgun (WGS) entry which is preliminary data.</text>
</comment>
<gene>
    <name evidence="3" type="ORF">TNIN_5621</name>
</gene>
<evidence type="ECO:0000313" key="3">
    <source>
        <dbReference type="EMBL" id="GFY78284.1"/>
    </source>
</evidence>
<reference evidence="3" key="1">
    <citation type="submission" date="2020-08" db="EMBL/GenBank/DDBJ databases">
        <title>Multicomponent nature underlies the extraordinary mechanical properties of spider dragline silk.</title>
        <authorList>
            <person name="Kono N."/>
            <person name="Nakamura H."/>
            <person name="Mori M."/>
            <person name="Yoshida Y."/>
            <person name="Ohtoshi R."/>
            <person name="Malay A.D."/>
            <person name="Moran D.A.P."/>
            <person name="Tomita M."/>
            <person name="Numata K."/>
            <person name="Arakawa K."/>
        </authorList>
    </citation>
    <scope>NUCLEOTIDE SEQUENCE</scope>
</reference>
<protein>
    <submittedName>
        <fullName evidence="3">Epithelial chloride channel protein</fullName>
    </submittedName>
</protein>
<dbReference type="InterPro" id="IPR013642">
    <property type="entry name" value="CLCA_N"/>
</dbReference>
<dbReference type="OrthoDB" id="6436684at2759"/>
<keyword evidence="4" id="KW-1185">Reference proteome</keyword>
<evidence type="ECO:0000313" key="4">
    <source>
        <dbReference type="Proteomes" id="UP000886998"/>
    </source>
</evidence>
<feature type="chain" id="PRO_5036491932" evidence="1">
    <location>
        <begin position="23"/>
        <end position="217"/>
    </location>
</feature>
<dbReference type="EMBL" id="BMAV01022910">
    <property type="protein sequence ID" value="GFY78284.1"/>
    <property type="molecule type" value="Genomic_DNA"/>
</dbReference>
<sequence length="217" mass="24387">MMKRILCLCVVACLTTLLEVKAEVKVENGVYQDVLLSFAPNVENDNAQELVNSLKELLEHTSQTLHTATGLRIGTVAVRLPSTWNTSALGGESIKFGGCTVSGHQIILPQEFLSSSDEYPKGKLLGREWLKYRYGVFDENGFKGDEMYPEYYQVPGSSEIRITECTSPEVSFYFKHPTTGNKCSMDKPDELNTCKVHPEEDVNVTSSLMYYHEELKE</sequence>
<proteinExistence type="predicted"/>
<name>A0A8X6YYA5_9ARAC</name>
<feature type="non-terminal residue" evidence="3">
    <location>
        <position position="1"/>
    </location>
</feature>
<dbReference type="Proteomes" id="UP000886998">
    <property type="component" value="Unassembled WGS sequence"/>
</dbReference>
<dbReference type="AlphaFoldDB" id="A0A8X6YYA5"/>
<organism evidence="3 4">
    <name type="scientific">Trichonephila inaurata madagascariensis</name>
    <dbReference type="NCBI Taxonomy" id="2747483"/>
    <lineage>
        <taxon>Eukaryota</taxon>
        <taxon>Metazoa</taxon>
        <taxon>Ecdysozoa</taxon>
        <taxon>Arthropoda</taxon>
        <taxon>Chelicerata</taxon>
        <taxon>Arachnida</taxon>
        <taxon>Araneae</taxon>
        <taxon>Araneomorphae</taxon>
        <taxon>Entelegynae</taxon>
        <taxon>Araneoidea</taxon>
        <taxon>Nephilidae</taxon>
        <taxon>Trichonephila</taxon>
        <taxon>Trichonephila inaurata</taxon>
    </lineage>
</organism>
<feature type="signal peptide" evidence="1">
    <location>
        <begin position="1"/>
        <end position="22"/>
    </location>
</feature>
<evidence type="ECO:0000256" key="1">
    <source>
        <dbReference type="SAM" id="SignalP"/>
    </source>
</evidence>